<evidence type="ECO:0000256" key="2">
    <source>
        <dbReference type="ARBA" id="ARBA00022829"/>
    </source>
</evidence>
<dbReference type="InterPro" id="IPR003115">
    <property type="entry name" value="ParB_N"/>
</dbReference>
<dbReference type="Proteomes" id="UP000178303">
    <property type="component" value="Unassembled WGS sequence"/>
</dbReference>
<feature type="coiled-coil region" evidence="4">
    <location>
        <begin position="255"/>
        <end position="282"/>
    </location>
</feature>
<organism evidence="7 8">
    <name type="scientific">Candidatus Wolfebacteria bacterium GWA1_42_9</name>
    <dbReference type="NCBI Taxonomy" id="1802553"/>
    <lineage>
        <taxon>Bacteria</taxon>
        <taxon>Candidatus Wolfeibacteriota</taxon>
    </lineage>
</organism>
<sequence length="329" mass="36794">MLGKGLESLIPKKHHSASSGDVSNDPLGVAKEVKEELKKEEQDSPPKPFQSTPSGKAPSIEGPVFHIEVEKVTLNPYQPRTNFDEESLRELAASIREFGILQPLVVAKMEEETDLGTKVIYQLIAGQRRLMAAKLLGLATVPAIIRGFSKKNEVLEMAVTENIQRTDLNAIETARAYARLSDEFGVTQREIAQRLGKSRGVIANTLRLLELPSQIQEALSQGKINESQARLLLQVDDPQKQMEVFEQITSRNLSVREVKHKLKQLVEEKKDSLLQVDDLELRNIEKELSDFLGAPVKVEFSRGGGKITIHFYSPEEAMGIVQKIKPEER</sequence>
<dbReference type="PANTHER" id="PTHR33375:SF1">
    <property type="entry name" value="CHROMOSOME-PARTITIONING PROTEIN PARB-RELATED"/>
    <property type="match status" value="1"/>
</dbReference>
<dbReference type="Gene3D" id="3.90.1530.30">
    <property type="match status" value="1"/>
</dbReference>
<dbReference type="NCBIfam" id="TIGR00180">
    <property type="entry name" value="parB_part"/>
    <property type="match status" value="1"/>
</dbReference>
<evidence type="ECO:0000256" key="3">
    <source>
        <dbReference type="ARBA" id="ARBA00023125"/>
    </source>
</evidence>
<dbReference type="InterPro" id="IPR050336">
    <property type="entry name" value="Chromosome_partition/occlusion"/>
</dbReference>
<dbReference type="InterPro" id="IPR004437">
    <property type="entry name" value="ParB/RepB/Spo0J"/>
</dbReference>
<evidence type="ECO:0000313" key="7">
    <source>
        <dbReference type="EMBL" id="OGM89621.1"/>
    </source>
</evidence>
<dbReference type="SUPFAM" id="SSF110849">
    <property type="entry name" value="ParB/Sulfiredoxin"/>
    <property type="match status" value="1"/>
</dbReference>
<feature type="domain" description="ParB-like N-terminal" evidence="6">
    <location>
        <begin position="65"/>
        <end position="163"/>
    </location>
</feature>
<evidence type="ECO:0000256" key="4">
    <source>
        <dbReference type="SAM" id="Coils"/>
    </source>
</evidence>
<feature type="compositionally biased region" description="Basic and acidic residues" evidence="5">
    <location>
        <begin position="31"/>
        <end position="44"/>
    </location>
</feature>
<dbReference type="PANTHER" id="PTHR33375">
    <property type="entry name" value="CHROMOSOME-PARTITIONING PROTEIN PARB-RELATED"/>
    <property type="match status" value="1"/>
</dbReference>
<proteinExistence type="inferred from homology"/>
<keyword evidence="4" id="KW-0175">Coiled coil</keyword>
<dbReference type="InterPro" id="IPR036086">
    <property type="entry name" value="ParB/Sulfiredoxin_sf"/>
</dbReference>
<name>A0A1F8DLW5_9BACT</name>
<gene>
    <name evidence="7" type="ORF">A2108_01445</name>
</gene>
<evidence type="ECO:0000259" key="6">
    <source>
        <dbReference type="SMART" id="SM00470"/>
    </source>
</evidence>
<comment type="similarity">
    <text evidence="1">Belongs to the ParB family.</text>
</comment>
<dbReference type="GO" id="GO:0005694">
    <property type="term" value="C:chromosome"/>
    <property type="evidence" value="ECO:0007669"/>
    <property type="project" value="TreeGrafter"/>
</dbReference>
<dbReference type="SMART" id="SM00470">
    <property type="entry name" value="ParB"/>
    <property type="match status" value="1"/>
</dbReference>
<comment type="caution">
    <text evidence="7">The sequence shown here is derived from an EMBL/GenBank/DDBJ whole genome shotgun (WGS) entry which is preliminary data.</text>
</comment>
<dbReference type="GO" id="GO:0003677">
    <property type="term" value="F:DNA binding"/>
    <property type="evidence" value="ECO:0007669"/>
    <property type="project" value="UniProtKB-KW"/>
</dbReference>
<dbReference type="CDD" id="cd16393">
    <property type="entry name" value="SPO0J_N"/>
    <property type="match status" value="1"/>
</dbReference>
<dbReference type="FunFam" id="1.10.10.2830:FF:000001">
    <property type="entry name" value="Chromosome partitioning protein ParB"/>
    <property type="match status" value="1"/>
</dbReference>
<dbReference type="Gene3D" id="1.10.10.2830">
    <property type="match status" value="1"/>
</dbReference>
<dbReference type="Pfam" id="PF17762">
    <property type="entry name" value="HTH_ParB"/>
    <property type="match status" value="1"/>
</dbReference>
<dbReference type="Pfam" id="PF23552">
    <property type="entry name" value="ParB_C"/>
    <property type="match status" value="1"/>
</dbReference>
<keyword evidence="2" id="KW-0159">Chromosome partition</keyword>
<dbReference type="AlphaFoldDB" id="A0A1F8DLW5"/>
<dbReference type="EMBL" id="MGIN01000017">
    <property type="protein sequence ID" value="OGM89621.1"/>
    <property type="molecule type" value="Genomic_DNA"/>
</dbReference>
<evidence type="ECO:0000256" key="1">
    <source>
        <dbReference type="ARBA" id="ARBA00006295"/>
    </source>
</evidence>
<dbReference type="FunFam" id="3.90.1530.30:FF:000001">
    <property type="entry name" value="Chromosome partitioning protein ParB"/>
    <property type="match status" value="1"/>
</dbReference>
<reference evidence="7 8" key="1">
    <citation type="journal article" date="2016" name="Nat. Commun.">
        <title>Thousands of microbial genomes shed light on interconnected biogeochemical processes in an aquifer system.</title>
        <authorList>
            <person name="Anantharaman K."/>
            <person name="Brown C.T."/>
            <person name="Hug L.A."/>
            <person name="Sharon I."/>
            <person name="Castelle C.J."/>
            <person name="Probst A.J."/>
            <person name="Thomas B.C."/>
            <person name="Singh A."/>
            <person name="Wilkins M.J."/>
            <person name="Karaoz U."/>
            <person name="Brodie E.L."/>
            <person name="Williams K.H."/>
            <person name="Hubbard S.S."/>
            <person name="Banfield J.F."/>
        </authorList>
    </citation>
    <scope>NUCLEOTIDE SEQUENCE [LARGE SCALE GENOMIC DNA]</scope>
</reference>
<dbReference type="SUPFAM" id="SSF109709">
    <property type="entry name" value="KorB DNA-binding domain-like"/>
    <property type="match status" value="1"/>
</dbReference>
<keyword evidence="3" id="KW-0238">DNA-binding</keyword>
<dbReference type="Pfam" id="PF02195">
    <property type="entry name" value="ParB_N"/>
    <property type="match status" value="1"/>
</dbReference>
<dbReference type="InterPro" id="IPR041468">
    <property type="entry name" value="HTH_ParB/Spo0J"/>
</dbReference>
<evidence type="ECO:0000256" key="5">
    <source>
        <dbReference type="SAM" id="MobiDB-lite"/>
    </source>
</evidence>
<dbReference type="InterPro" id="IPR057240">
    <property type="entry name" value="ParB_dimer_C"/>
</dbReference>
<feature type="region of interest" description="Disordered" evidence="5">
    <location>
        <begin position="1"/>
        <end position="60"/>
    </location>
</feature>
<protein>
    <recommendedName>
        <fullName evidence="6">ParB-like N-terminal domain-containing protein</fullName>
    </recommendedName>
</protein>
<accession>A0A1F8DLW5</accession>
<dbReference type="GO" id="GO:0007059">
    <property type="term" value="P:chromosome segregation"/>
    <property type="evidence" value="ECO:0007669"/>
    <property type="project" value="UniProtKB-KW"/>
</dbReference>
<evidence type="ECO:0000313" key="8">
    <source>
        <dbReference type="Proteomes" id="UP000178303"/>
    </source>
</evidence>